<evidence type="ECO:0000256" key="1">
    <source>
        <dbReference type="ARBA" id="ARBA00001933"/>
    </source>
</evidence>
<keyword evidence="9" id="KW-1185">Reference proteome</keyword>
<comment type="similarity">
    <text evidence="2">Belongs to the threonine synthase family.</text>
</comment>
<dbReference type="NCBIfam" id="TIGR00260">
    <property type="entry name" value="thrC"/>
    <property type="match status" value="1"/>
</dbReference>
<comment type="cofactor">
    <cofactor evidence="1 6">
        <name>pyridoxal 5'-phosphate</name>
        <dbReference type="ChEBI" id="CHEBI:597326"/>
    </cofactor>
</comment>
<comment type="caution">
    <text evidence="8">The sequence shown here is derived from an EMBL/GenBank/DDBJ whole genome shotgun (WGS) entry which is preliminary data.</text>
</comment>
<dbReference type="GO" id="GO:0006567">
    <property type="term" value="P:L-threonine catabolic process"/>
    <property type="evidence" value="ECO:0007669"/>
    <property type="project" value="TreeGrafter"/>
</dbReference>
<dbReference type="EC" id="4.2.3.1" evidence="5"/>
<evidence type="ECO:0000256" key="6">
    <source>
        <dbReference type="PIRSR" id="PIRSR604450-51"/>
    </source>
</evidence>
<keyword evidence="3 6" id="KW-0663">Pyridoxal phosphate</keyword>
<dbReference type="GO" id="GO:0003941">
    <property type="term" value="F:L-serine ammonia-lyase activity"/>
    <property type="evidence" value="ECO:0007669"/>
    <property type="project" value="TreeGrafter"/>
</dbReference>
<dbReference type="AlphaFoldDB" id="H0EA41"/>
<dbReference type="PANTHER" id="PTHR48078">
    <property type="entry name" value="THREONINE DEHYDRATASE, MITOCHONDRIAL-RELATED"/>
    <property type="match status" value="1"/>
</dbReference>
<evidence type="ECO:0000313" key="8">
    <source>
        <dbReference type="EMBL" id="EHN09479.1"/>
    </source>
</evidence>
<dbReference type="PATRIC" id="fig|1097667.3.peg.3683"/>
<organism evidence="8 9">
    <name type="scientific">Patulibacter medicamentivorans</name>
    <dbReference type="NCBI Taxonomy" id="1097667"/>
    <lineage>
        <taxon>Bacteria</taxon>
        <taxon>Bacillati</taxon>
        <taxon>Actinomycetota</taxon>
        <taxon>Thermoleophilia</taxon>
        <taxon>Solirubrobacterales</taxon>
        <taxon>Patulibacteraceae</taxon>
        <taxon>Patulibacter</taxon>
    </lineage>
</organism>
<dbReference type="Gene3D" id="3.40.50.1100">
    <property type="match status" value="2"/>
</dbReference>
<protein>
    <recommendedName>
        <fullName evidence="5">Threonine synthase</fullName>
        <ecNumber evidence="5">4.2.3.1</ecNumber>
    </recommendedName>
</protein>
<evidence type="ECO:0000256" key="5">
    <source>
        <dbReference type="NCBIfam" id="TIGR00260"/>
    </source>
</evidence>
<dbReference type="SUPFAM" id="SSF53686">
    <property type="entry name" value="Tryptophan synthase beta subunit-like PLP-dependent enzymes"/>
    <property type="match status" value="1"/>
</dbReference>
<evidence type="ECO:0000259" key="7">
    <source>
        <dbReference type="Pfam" id="PF00291"/>
    </source>
</evidence>
<dbReference type="GO" id="GO:0006565">
    <property type="term" value="P:L-serine catabolic process"/>
    <property type="evidence" value="ECO:0007669"/>
    <property type="project" value="TreeGrafter"/>
</dbReference>
<dbReference type="InterPro" id="IPR050147">
    <property type="entry name" value="Ser/Thr_Dehydratase"/>
</dbReference>
<evidence type="ECO:0000256" key="2">
    <source>
        <dbReference type="ARBA" id="ARBA00005517"/>
    </source>
</evidence>
<name>H0EA41_9ACTN</name>
<dbReference type="GO" id="GO:0004794">
    <property type="term" value="F:threonine deaminase activity"/>
    <property type="evidence" value="ECO:0007669"/>
    <property type="project" value="TreeGrafter"/>
</dbReference>
<sequence>MAATSLICRECASTYPLEAQFVCTKCFGPLEVAYAPHPSAGDRDAIRRRIQAGPRSIWRYADFLPLEAGSPVGAGDFSSDGGLPAGGTPLVKADRLARRLGLREVWVKNDAANPTHSFKDRVVAVAAARAKELGFSTLACASTGNLAGAVAAAGAALGLPTYVFIPADLEEQKILSTGVYGANIVTVRGNYDDVNRLCTEIAGEREDWAFVNVNMRPYYAEGSKTLAYEIAEQLGWTAPDRIVAPIASGSLFTKIGKGFQEWIDLDLIDGVGGAAPKVPVMSGAQALGCNPVAAAFEAGQDVCRPVKPDTIAKSLAIGNPADGPYAIELARKTGGTITDVTDDEIKDGIRLLAETTGIFTETAGGVTTATLRKLAESGRIDPQERVVLVITGEGLKTLDVVRGTFEVTEIDPRFEQFENDVESRTEVPV</sequence>
<dbReference type="RefSeq" id="WP_007578109.1">
    <property type="nucleotide sequence ID" value="NZ_AGUD01000287.1"/>
</dbReference>
<feature type="domain" description="Tryptophan synthase beta chain-like PALP" evidence="7">
    <location>
        <begin position="85"/>
        <end position="392"/>
    </location>
</feature>
<evidence type="ECO:0000256" key="3">
    <source>
        <dbReference type="ARBA" id="ARBA00022898"/>
    </source>
</evidence>
<keyword evidence="4 8" id="KW-0456">Lyase</keyword>
<dbReference type="GO" id="GO:0009088">
    <property type="term" value="P:threonine biosynthetic process"/>
    <property type="evidence" value="ECO:0007669"/>
    <property type="project" value="UniProtKB-UniRule"/>
</dbReference>
<dbReference type="PANTHER" id="PTHR48078:SF6">
    <property type="entry name" value="L-THREONINE DEHYDRATASE CATABOLIC TDCB"/>
    <property type="match status" value="1"/>
</dbReference>
<proteinExistence type="inferred from homology"/>
<reference evidence="8 9" key="1">
    <citation type="journal article" date="2013" name="Biodegradation">
        <title>Quantitative proteomic analysis of ibuprofen-degrading Patulibacter sp. strain I11.</title>
        <authorList>
            <person name="Almeida B."/>
            <person name="Kjeldal H."/>
            <person name="Lolas I."/>
            <person name="Knudsen A.D."/>
            <person name="Carvalho G."/>
            <person name="Nielsen K.L."/>
            <person name="Barreto Crespo M.T."/>
            <person name="Stensballe A."/>
            <person name="Nielsen J.L."/>
        </authorList>
    </citation>
    <scope>NUCLEOTIDE SEQUENCE [LARGE SCALE GENOMIC DNA]</scope>
    <source>
        <strain evidence="8 9">I11</strain>
    </source>
</reference>
<dbReference type="GO" id="GO:0004795">
    <property type="term" value="F:threonine synthase activity"/>
    <property type="evidence" value="ECO:0007669"/>
    <property type="project" value="UniProtKB-UniRule"/>
</dbReference>
<dbReference type="InterPro" id="IPR001926">
    <property type="entry name" value="TrpB-like_PALP"/>
</dbReference>
<dbReference type="InterPro" id="IPR004450">
    <property type="entry name" value="Thr_synthase-like"/>
</dbReference>
<dbReference type="Pfam" id="PF00291">
    <property type="entry name" value="PALP"/>
    <property type="match status" value="1"/>
</dbReference>
<evidence type="ECO:0000256" key="4">
    <source>
        <dbReference type="ARBA" id="ARBA00023239"/>
    </source>
</evidence>
<dbReference type="GO" id="GO:0009097">
    <property type="term" value="P:isoleucine biosynthetic process"/>
    <property type="evidence" value="ECO:0007669"/>
    <property type="project" value="TreeGrafter"/>
</dbReference>
<dbReference type="Proteomes" id="UP000005143">
    <property type="component" value="Unassembled WGS sequence"/>
</dbReference>
<evidence type="ECO:0000313" key="9">
    <source>
        <dbReference type="Proteomes" id="UP000005143"/>
    </source>
</evidence>
<dbReference type="InterPro" id="IPR036052">
    <property type="entry name" value="TrpB-like_PALP_sf"/>
</dbReference>
<accession>H0EA41</accession>
<dbReference type="OrthoDB" id="9778118at2"/>
<dbReference type="CDD" id="cd01563">
    <property type="entry name" value="Thr-synth_1"/>
    <property type="match status" value="1"/>
</dbReference>
<feature type="modified residue" description="N6-(pyridoxal phosphate)lysine" evidence="6">
    <location>
        <position position="119"/>
    </location>
</feature>
<gene>
    <name evidence="8" type="ORF">PAI11_37140</name>
</gene>
<dbReference type="EMBL" id="AGUD01000287">
    <property type="protein sequence ID" value="EHN09479.1"/>
    <property type="molecule type" value="Genomic_DNA"/>
</dbReference>